<dbReference type="Proteomes" id="UP000320078">
    <property type="component" value="Unassembled WGS sequence"/>
</dbReference>
<accession>A0A559KJ98</accession>
<sequence>MQESRLAKLKQIKLAFICHELKDFHNDDDNFNIFKNFDDFYTLEKIHYKLKDNKEKIQF</sequence>
<evidence type="ECO:0000313" key="1">
    <source>
        <dbReference type="EMBL" id="TVY12168.1"/>
    </source>
</evidence>
<dbReference type="AlphaFoldDB" id="A0A559KJ98"/>
<reference evidence="1 2" key="1">
    <citation type="submission" date="2019-06" db="EMBL/GenBank/DDBJ databases">
        <title>Draft Genome Sequence of Candidatus Phytoplasma pini-Related Strain MDPP: A Resource for Comparative Genomics of Gymnosperm-infecting Phytoplasmas.</title>
        <authorList>
            <person name="Cai W."/>
            <person name="Costanzo S."/>
            <person name="Shao J."/>
            <person name="Zhao Y."/>
            <person name="Davis R."/>
        </authorList>
    </citation>
    <scope>NUCLEOTIDE SEQUENCE [LARGE SCALE GENOMIC DNA]</scope>
    <source>
        <strain evidence="1 2">MDPP</strain>
    </source>
</reference>
<evidence type="ECO:0000313" key="2">
    <source>
        <dbReference type="Proteomes" id="UP000320078"/>
    </source>
</evidence>
<protein>
    <submittedName>
        <fullName evidence="1">Uncharacterized protein</fullName>
    </submittedName>
</protein>
<keyword evidence="2" id="KW-1185">Reference proteome</keyword>
<dbReference type="EMBL" id="VIAE01000007">
    <property type="protein sequence ID" value="TVY12168.1"/>
    <property type="molecule type" value="Genomic_DNA"/>
</dbReference>
<organism evidence="1 2">
    <name type="scientific">Candidatus Phytoplasma pini</name>
    <dbReference type="NCBI Taxonomy" id="267362"/>
    <lineage>
        <taxon>Bacteria</taxon>
        <taxon>Bacillati</taxon>
        <taxon>Mycoplasmatota</taxon>
        <taxon>Mollicutes</taxon>
        <taxon>Acholeplasmatales</taxon>
        <taxon>Acholeplasmataceae</taxon>
        <taxon>Candidatus Phytoplasma</taxon>
    </lineage>
</organism>
<gene>
    <name evidence="1" type="ORF">MDPP_00290</name>
</gene>
<proteinExistence type="predicted"/>
<comment type="caution">
    <text evidence="1">The sequence shown here is derived from an EMBL/GenBank/DDBJ whole genome shotgun (WGS) entry which is preliminary data.</text>
</comment>
<name>A0A559KJ98_9MOLU</name>